<evidence type="ECO:0000313" key="3">
    <source>
        <dbReference type="Proteomes" id="UP001215280"/>
    </source>
</evidence>
<proteinExistence type="predicted"/>
<dbReference type="Proteomes" id="UP001215280">
    <property type="component" value="Unassembled WGS sequence"/>
</dbReference>
<name>A0AAD7K0P6_9AGAR</name>
<evidence type="ECO:0000256" key="1">
    <source>
        <dbReference type="SAM" id="MobiDB-lite"/>
    </source>
</evidence>
<reference evidence="2" key="1">
    <citation type="submission" date="2023-03" db="EMBL/GenBank/DDBJ databases">
        <title>Massive genome expansion in bonnet fungi (Mycena s.s.) driven by repeated elements and novel gene families across ecological guilds.</title>
        <authorList>
            <consortium name="Lawrence Berkeley National Laboratory"/>
            <person name="Harder C.B."/>
            <person name="Miyauchi S."/>
            <person name="Viragh M."/>
            <person name="Kuo A."/>
            <person name="Thoen E."/>
            <person name="Andreopoulos B."/>
            <person name="Lu D."/>
            <person name="Skrede I."/>
            <person name="Drula E."/>
            <person name="Henrissat B."/>
            <person name="Morin E."/>
            <person name="Kohler A."/>
            <person name="Barry K."/>
            <person name="LaButti K."/>
            <person name="Morin E."/>
            <person name="Salamov A."/>
            <person name="Lipzen A."/>
            <person name="Mereny Z."/>
            <person name="Hegedus B."/>
            <person name="Baldrian P."/>
            <person name="Stursova M."/>
            <person name="Weitz H."/>
            <person name="Taylor A."/>
            <person name="Grigoriev I.V."/>
            <person name="Nagy L.G."/>
            <person name="Martin F."/>
            <person name="Kauserud H."/>
        </authorList>
    </citation>
    <scope>NUCLEOTIDE SEQUENCE</scope>
    <source>
        <strain evidence="2">CBHHK188m</strain>
    </source>
</reference>
<gene>
    <name evidence="2" type="ORF">DFH07DRAFT_767160</name>
</gene>
<protein>
    <submittedName>
        <fullName evidence="2">Uncharacterized protein</fullName>
    </submittedName>
</protein>
<accession>A0AAD7K0P6</accession>
<dbReference type="AlphaFoldDB" id="A0AAD7K0P6"/>
<evidence type="ECO:0000313" key="2">
    <source>
        <dbReference type="EMBL" id="KAJ7775758.1"/>
    </source>
</evidence>
<comment type="caution">
    <text evidence="2">The sequence shown here is derived from an EMBL/GenBank/DDBJ whole genome shotgun (WGS) entry which is preliminary data.</text>
</comment>
<keyword evidence="3" id="KW-1185">Reference proteome</keyword>
<feature type="region of interest" description="Disordered" evidence="1">
    <location>
        <begin position="156"/>
        <end position="176"/>
    </location>
</feature>
<dbReference type="EMBL" id="JARJLG010000014">
    <property type="protein sequence ID" value="KAJ7775758.1"/>
    <property type="molecule type" value="Genomic_DNA"/>
</dbReference>
<organism evidence="2 3">
    <name type="scientific">Mycena maculata</name>
    <dbReference type="NCBI Taxonomy" id="230809"/>
    <lineage>
        <taxon>Eukaryota</taxon>
        <taxon>Fungi</taxon>
        <taxon>Dikarya</taxon>
        <taxon>Basidiomycota</taxon>
        <taxon>Agaricomycotina</taxon>
        <taxon>Agaricomycetes</taxon>
        <taxon>Agaricomycetidae</taxon>
        <taxon>Agaricales</taxon>
        <taxon>Marasmiineae</taxon>
        <taxon>Mycenaceae</taxon>
        <taxon>Mycena</taxon>
    </lineage>
</organism>
<sequence length="817" mass="89069">MLGDQHAPDSGDNTFAKASVATGGIPNGATTPALSPKPRIQIYQVIPETSASRMVLTPCTESYRIPPRSLQYTNSNSALHRDDEGVAAPLVSISPKGLRPQGGEGLRVLFGSSTPLFPNRVKGSISRDSGVRRSLPLSSAAKSWRPPHALKRLLKSQCGQRKTSAKQDPPASGMFPRRTAVRSTWDAAPSIPADGAIDSYVQLWQIGSIGPSRQAFVTLGRPLPPQNPTEAVHSNSTTFGIGLHLTEKHCGFGNTSIHTEKAALRLRLRYIRGRKIPLETVHNGLTRLGIGSYLTWKHIRSCNADVGTAKPCEAHRPSPPLCMMTMDPPPSLRHRCAHVLPHPAHALRVKAHPAHLPIAAVVEHHRRRRVLPACRAALAHAVHRGLPRAPARTVGTALILLSNGTPLKSSSSALHVRSHHLCVLRAVHAPPGAGTSAAWSEDGDNFGQRDGDAQGGAPPCIRQVPQGVFLPFHSLDILMRFQTLVLFKRSVFPASISFSLCPKDETETETEVRPRPATSVNFCLRLLCRLLFRLFHLLRCLRRIFSRRVALPTCEEPVDARGAAGTQRDSSVGATCSTRWALGMCLERGTWCFLRAQTPEGRTHNLTGCNYVENGTLNRTINMHLKLLTHCDNLHGDSQRSSRRLAEVFAEGGDGTKEFSEGGDLRTATFFVSSPPPLKVLCATALRPRSNDLREDLREDRYHLLRSVFLTVLLFHASESNEGLPQPSRVFLPVRPCSSLVAHVPCYSSMLQMFCSAPGIFDLLNLTNGLAGAASAALGPSGVTSKYFIKLVYRITLCWPIVHHAATSCQEMAKIVE</sequence>